<protein>
    <submittedName>
        <fullName evidence="1">Uncharacterized protein</fullName>
    </submittedName>
</protein>
<gene>
    <name evidence="1" type="ORF">SAMN05443574_103308</name>
</gene>
<dbReference type="Proteomes" id="UP000182573">
    <property type="component" value="Unassembled WGS sequence"/>
</dbReference>
<accession>A0A1H2TN66</accession>
<dbReference type="RefSeq" id="WP_160163004.1">
    <property type="nucleotide sequence ID" value="NZ_FNOF01000003.1"/>
</dbReference>
<dbReference type="EMBL" id="FNOF01000003">
    <property type="protein sequence ID" value="SDW45217.1"/>
    <property type="molecule type" value="Genomic_DNA"/>
</dbReference>
<evidence type="ECO:0000313" key="2">
    <source>
        <dbReference type="Proteomes" id="UP000182573"/>
    </source>
</evidence>
<sequence>MNEEKIRELVAQLEQVTGSGSDCVVLVSSQDEVKVFSSLSQPAVDGILHSHLGD</sequence>
<name>A0A1H2TN66_HALVA</name>
<proteinExistence type="predicted"/>
<evidence type="ECO:0000313" key="1">
    <source>
        <dbReference type="EMBL" id="SDW45217.1"/>
    </source>
</evidence>
<organism evidence="1 2">
    <name type="scientific">Haloarcula vallismortis</name>
    <name type="common">Halobacterium vallismortis</name>
    <dbReference type="NCBI Taxonomy" id="28442"/>
    <lineage>
        <taxon>Archaea</taxon>
        <taxon>Methanobacteriati</taxon>
        <taxon>Methanobacteriota</taxon>
        <taxon>Stenosarchaea group</taxon>
        <taxon>Halobacteria</taxon>
        <taxon>Halobacteriales</taxon>
        <taxon>Haloarculaceae</taxon>
        <taxon>Haloarcula</taxon>
    </lineage>
</organism>
<reference evidence="1 2" key="1">
    <citation type="submission" date="2016-10" db="EMBL/GenBank/DDBJ databases">
        <authorList>
            <person name="de Groot N.N."/>
        </authorList>
    </citation>
    <scope>NUCLEOTIDE SEQUENCE [LARGE SCALE GENOMIC DNA]</scope>
    <source>
        <strain evidence="1 2">DSM 3756</strain>
    </source>
</reference>
<dbReference type="AlphaFoldDB" id="A0A1H2TN66"/>